<dbReference type="EMBL" id="BARU01047688">
    <property type="protein sequence ID" value="GAI01221.1"/>
    <property type="molecule type" value="Genomic_DNA"/>
</dbReference>
<comment type="caution">
    <text evidence="1">The sequence shown here is derived from an EMBL/GenBank/DDBJ whole genome shotgun (WGS) entry which is preliminary data.</text>
</comment>
<reference evidence="1" key="1">
    <citation type="journal article" date="2014" name="Front. Microbiol.">
        <title>High frequency of phylogenetically diverse reductive dehalogenase-homologous genes in deep subseafloor sedimentary metagenomes.</title>
        <authorList>
            <person name="Kawai M."/>
            <person name="Futagami T."/>
            <person name="Toyoda A."/>
            <person name="Takaki Y."/>
            <person name="Nishi S."/>
            <person name="Hori S."/>
            <person name="Arai W."/>
            <person name="Tsubouchi T."/>
            <person name="Morono Y."/>
            <person name="Uchiyama I."/>
            <person name="Ito T."/>
            <person name="Fujiyama A."/>
            <person name="Inagaki F."/>
            <person name="Takami H."/>
        </authorList>
    </citation>
    <scope>NUCLEOTIDE SEQUENCE</scope>
    <source>
        <strain evidence="1">Expedition CK06-06</strain>
    </source>
</reference>
<evidence type="ECO:0000313" key="1">
    <source>
        <dbReference type="EMBL" id="GAI01221.1"/>
    </source>
</evidence>
<proteinExistence type="predicted"/>
<evidence type="ECO:0008006" key="2">
    <source>
        <dbReference type="Google" id="ProtNLM"/>
    </source>
</evidence>
<gene>
    <name evidence="1" type="ORF">S03H2_71322</name>
</gene>
<sequence>MTEKFVEINNIRICYQVQGDGYPFVLLHGFGMYKEFWKFHIKELSKEFK</sequence>
<name>X1L5P6_9ZZZZ</name>
<dbReference type="AlphaFoldDB" id="X1L5P6"/>
<organism evidence="1">
    <name type="scientific">marine sediment metagenome</name>
    <dbReference type="NCBI Taxonomy" id="412755"/>
    <lineage>
        <taxon>unclassified sequences</taxon>
        <taxon>metagenomes</taxon>
        <taxon>ecological metagenomes</taxon>
    </lineage>
</organism>
<dbReference type="Gene3D" id="3.40.50.1820">
    <property type="entry name" value="alpha/beta hydrolase"/>
    <property type="match status" value="1"/>
</dbReference>
<accession>X1L5P6</accession>
<dbReference type="InterPro" id="IPR029058">
    <property type="entry name" value="AB_hydrolase_fold"/>
</dbReference>
<protein>
    <recommendedName>
        <fullName evidence="2">AB hydrolase-1 domain-containing protein</fullName>
    </recommendedName>
</protein>
<dbReference type="SUPFAM" id="SSF53474">
    <property type="entry name" value="alpha/beta-Hydrolases"/>
    <property type="match status" value="1"/>
</dbReference>
<feature type="non-terminal residue" evidence="1">
    <location>
        <position position="49"/>
    </location>
</feature>